<dbReference type="Pfam" id="PF01532">
    <property type="entry name" value="Glyco_hydro_47"/>
    <property type="match status" value="1"/>
</dbReference>
<keyword evidence="9 17" id="KW-1015">Disulfide bond</keyword>
<dbReference type="Proteomes" id="UP000808372">
    <property type="component" value="Chromosome 29"/>
</dbReference>
<reference evidence="21" key="1">
    <citation type="submission" date="2025-08" db="UniProtKB">
        <authorList>
            <consortium name="RefSeq"/>
        </authorList>
    </citation>
    <scope>IDENTIFICATION</scope>
    <source>
        <tissue evidence="21">White muscle</tissue>
    </source>
</reference>
<dbReference type="GO" id="GO:0000139">
    <property type="term" value="C:Golgi membrane"/>
    <property type="evidence" value="ECO:0007669"/>
    <property type="project" value="TreeGrafter"/>
</dbReference>
<proteinExistence type="inferred from homology"/>
<comment type="pathway">
    <text evidence="2">Protein modification; protein glycosylation.</text>
</comment>
<dbReference type="InterPro" id="IPR050749">
    <property type="entry name" value="Glycosyl_Hydrolase_47"/>
</dbReference>
<dbReference type="GeneID" id="120024339"/>
<feature type="binding site" evidence="16">
    <location>
        <position position="600"/>
    </location>
    <ligand>
        <name>Ca(2+)</name>
        <dbReference type="ChEBI" id="CHEBI:29108"/>
    </ligand>
</feature>
<evidence type="ECO:0000256" key="14">
    <source>
        <dbReference type="ARBA" id="ARBA00060399"/>
    </source>
</evidence>
<evidence type="ECO:0000256" key="8">
    <source>
        <dbReference type="ARBA" id="ARBA00023136"/>
    </source>
</evidence>
<evidence type="ECO:0000256" key="6">
    <source>
        <dbReference type="ARBA" id="ARBA00022837"/>
    </source>
</evidence>
<keyword evidence="20" id="KW-1185">Reference proteome</keyword>
<comment type="subcellular location">
    <subcellularLocation>
        <location evidence="14">Endomembrane system</location>
        <topology evidence="14">Single-pass type II membrane protein</topology>
    </subcellularLocation>
</comment>
<evidence type="ECO:0000256" key="18">
    <source>
        <dbReference type="RuleBase" id="RU361193"/>
    </source>
</evidence>
<dbReference type="PANTHER" id="PTHR11742">
    <property type="entry name" value="MANNOSYL-OLIGOSACCHARIDE ALPHA-1,2-MANNOSIDASE-RELATED"/>
    <property type="match status" value="1"/>
</dbReference>
<comment type="similarity">
    <text evidence="3 18">Belongs to the glycosyl hydrolase 47 family.</text>
</comment>
<dbReference type="InterPro" id="IPR036026">
    <property type="entry name" value="Seven-hairpin_glycosidases"/>
</dbReference>
<comment type="function">
    <text evidence="13">Involved in the maturation of Asn-linked oligosaccharides. Progressively trim alpha-1,2-linked mannose residues from Man(9)GlcNAc(2) to produce Man(5)GlcNAc(2).</text>
</comment>
<feature type="disulfide bond" evidence="17">
    <location>
        <begin position="443"/>
        <end position="475"/>
    </location>
</feature>
<evidence type="ECO:0000256" key="4">
    <source>
        <dbReference type="ARBA" id="ARBA00022692"/>
    </source>
</evidence>
<evidence type="ECO:0000256" key="13">
    <source>
        <dbReference type="ARBA" id="ARBA00054774"/>
    </source>
</evidence>
<dbReference type="AlphaFoldDB" id="A0A8U0TR07"/>
<keyword evidence="5 18" id="KW-0378">Hydrolase</keyword>
<feature type="active site" description="Proton donor" evidence="15">
    <location>
        <position position="489"/>
    </location>
</feature>
<feature type="active site" evidence="15">
    <location>
        <position position="514"/>
    </location>
</feature>
<comment type="cofactor">
    <cofactor evidence="1 16">
        <name>Ca(2+)</name>
        <dbReference type="ChEBI" id="CHEBI:29108"/>
    </cofactor>
</comment>
<keyword evidence="6 16" id="KW-0106">Calcium</keyword>
<dbReference type="GO" id="GO:0005509">
    <property type="term" value="F:calcium ion binding"/>
    <property type="evidence" value="ECO:0007669"/>
    <property type="project" value="InterPro"/>
</dbReference>
<dbReference type="PRINTS" id="PR00747">
    <property type="entry name" value="GLYHDRLASE47"/>
</dbReference>
<evidence type="ECO:0000256" key="10">
    <source>
        <dbReference type="ARBA" id="ARBA00023295"/>
    </source>
</evidence>
<organism evidence="20 21">
    <name type="scientific">Salvelinus namaycush</name>
    <name type="common">Lake trout</name>
    <name type="synonym">Salmo namaycush</name>
    <dbReference type="NCBI Taxonomy" id="8040"/>
    <lineage>
        <taxon>Eukaryota</taxon>
        <taxon>Metazoa</taxon>
        <taxon>Chordata</taxon>
        <taxon>Craniata</taxon>
        <taxon>Vertebrata</taxon>
        <taxon>Euteleostomi</taxon>
        <taxon>Actinopterygii</taxon>
        <taxon>Neopterygii</taxon>
        <taxon>Teleostei</taxon>
        <taxon>Protacanthopterygii</taxon>
        <taxon>Salmoniformes</taxon>
        <taxon>Salmonidae</taxon>
        <taxon>Salmoninae</taxon>
        <taxon>Salvelinus</taxon>
    </lineage>
</organism>
<dbReference type="KEGG" id="snh:120024339"/>
<evidence type="ECO:0000256" key="19">
    <source>
        <dbReference type="SAM" id="Phobius"/>
    </source>
</evidence>
<dbReference type="InterPro" id="IPR012341">
    <property type="entry name" value="6hp_glycosidase-like_sf"/>
</dbReference>
<dbReference type="GO" id="GO:0070062">
    <property type="term" value="C:extracellular exosome"/>
    <property type="evidence" value="ECO:0007669"/>
    <property type="project" value="TreeGrafter"/>
</dbReference>
<dbReference type="EC" id="3.2.1.-" evidence="18"/>
<feature type="transmembrane region" description="Helical" evidence="19">
    <location>
        <begin position="29"/>
        <end position="49"/>
    </location>
</feature>
<sequence length="622" mass="70244">MPVATLLPFTATPSRKSASPTSFRLTEKFILLLVFSAFITLCFGAIFFLPDSSKLLSGVFFHSSAVETNTRTGTDSDSNVAVGTDEKILTKIRKDHEKALVEAKDTLQKRPDEIKQDIQDEKDKVLKEGKGGKDYNNLPVIEYVRPPGATGHEPSDPETKERRAKIKEMMTFAWDSYKRYAWGSNELRPVSKQGHSSNLFGSIKGATIVDALDTLYIMEMFEDFDMATEWVEKNLDFNVNAEVSVFEVNIRFVGGLLSAYYLSGKEVFRRKAIELGEKLLPAFKTPTGIPWALLNLKSGIGRNWPWASGGSSILAEYGTLHLEFMQLSKLSGNPAFAEKVMNIRKVLNRLDKPQGLYPNYLNPNSGQWGQHHVSVGGLGDSFYEYLLKAWLMSDKTDEEGKKLYYEALQAIETSLIRKSSGGLMYIAEWKGGLLEHKMGHLTCFAGGMIALGADGAPEDKTGHQMEQASEIARTCHESYARTTLKLGPEAFRFDGGVEAIATRQNEKYFILRPEVIETYMYMWRFTHDPKYREWGWEAVQALEKHCRVEGGYSGVRDVYASSPNHDDVQQSFYLAETLKYLYLLFSDDDHLPLEHWVFNTEAHPLPVIKKEMTDTDKPSQQE</sequence>
<evidence type="ECO:0000256" key="9">
    <source>
        <dbReference type="ARBA" id="ARBA00023157"/>
    </source>
</evidence>
<dbReference type="GO" id="GO:0004571">
    <property type="term" value="F:mannosyl-oligosaccharide 1,2-alpha-mannosidase activity"/>
    <property type="evidence" value="ECO:0007669"/>
    <property type="project" value="UniProtKB-EC"/>
</dbReference>
<protein>
    <recommendedName>
        <fullName evidence="18">alpha-1,2-Mannosidase</fullName>
        <ecNumber evidence="18">3.2.1.-</ecNumber>
    </recommendedName>
</protein>
<keyword evidence="19" id="KW-1133">Transmembrane helix</keyword>
<dbReference type="GO" id="GO:0005783">
    <property type="term" value="C:endoplasmic reticulum"/>
    <property type="evidence" value="ECO:0007669"/>
    <property type="project" value="TreeGrafter"/>
</dbReference>
<comment type="catalytic activity">
    <reaction evidence="11">
        <text>N(4)-(alpha-D-Man-(1-&gt;2)-alpha-D-Man-(1-&gt;2)-alpha-D-Man-(1-&gt;3)-[alpha-D-Man-(1-&gt;3)-[alpha-D-Man-(1-&gt;2)-alpha-D-Man-(1-&gt;6)]-alpha-D-Man-(1-&gt;6)]-beta-D-Man-(1-&gt;4)-beta-D-GlcNAc-(1-&gt;4)-beta-D-GlcNAc)-L-asparaginyl-[protein] (N-glucan mannose isomer 8A1,2,3B1,3) + 3 H2O = N(4)-(alpha-D-Man-(1-&gt;3)-[alpha-D-Man-(1-&gt;3)-[alpha-D-Man-(1-&gt;6)]-alpha-D-Man-(1-&gt;6)]-beta-D-Man-(1-&gt;4)-beta-D-GlcNAc-(1-&gt;4)-beta-D-GlcNAc)-L-asparaginyl-[protein] (N-glucan mannose isomer 5A1,2) + 3 beta-D-mannose</text>
        <dbReference type="Rhea" id="RHEA:56028"/>
        <dbReference type="Rhea" id="RHEA-COMP:14358"/>
        <dbReference type="Rhea" id="RHEA-COMP:14367"/>
        <dbReference type="ChEBI" id="CHEBI:15377"/>
        <dbReference type="ChEBI" id="CHEBI:28563"/>
        <dbReference type="ChEBI" id="CHEBI:59087"/>
        <dbReference type="ChEBI" id="CHEBI:60628"/>
        <dbReference type="EC" id="3.2.1.113"/>
    </reaction>
</comment>
<evidence type="ECO:0000256" key="1">
    <source>
        <dbReference type="ARBA" id="ARBA00001913"/>
    </source>
</evidence>
<dbReference type="GO" id="GO:0005975">
    <property type="term" value="P:carbohydrate metabolic process"/>
    <property type="evidence" value="ECO:0007669"/>
    <property type="project" value="InterPro"/>
</dbReference>
<evidence type="ECO:0000256" key="12">
    <source>
        <dbReference type="ARBA" id="ARBA00048605"/>
    </source>
</evidence>
<dbReference type="PANTHER" id="PTHR11742:SF31">
    <property type="entry name" value="MANNOSYL-OLIGOSACCHARIDE 1,2-ALPHA-MANNOSIDASE IA"/>
    <property type="match status" value="1"/>
</dbReference>
<keyword evidence="7" id="KW-0735">Signal-anchor</keyword>
<dbReference type="RefSeq" id="XP_038824489.1">
    <property type="nucleotide sequence ID" value="XM_038968561.1"/>
</dbReference>
<evidence type="ECO:0000313" key="21">
    <source>
        <dbReference type="RefSeq" id="XP_038824489.1"/>
    </source>
</evidence>
<name>A0A8U0TR07_SALNM</name>
<evidence type="ECO:0000256" key="15">
    <source>
        <dbReference type="PIRSR" id="PIRSR601382-1"/>
    </source>
</evidence>
<keyword evidence="16" id="KW-0479">Metal-binding</keyword>
<dbReference type="SUPFAM" id="SSF48225">
    <property type="entry name" value="Seven-hairpin glycosidases"/>
    <property type="match status" value="1"/>
</dbReference>
<feature type="active site" evidence="15">
    <location>
        <position position="380"/>
    </location>
</feature>
<evidence type="ECO:0000256" key="17">
    <source>
        <dbReference type="PIRSR" id="PIRSR601382-3"/>
    </source>
</evidence>
<comment type="catalytic activity">
    <reaction evidence="12">
        <text>N(4)-(alpha-D-Man-(1-&gt;2)-alpha-D-Man-(1-&gt;2)-alpha-D-Man-(1-&gt;3)-[alpha-D-Man-(1-&gt;2)-alpha-D-Man-(1-&gt;3)-[alpha-D-Man-(1-&gt;2)-alpha-D-Man-(1-&gt;6)]-alpha-D-Man-(1-&gt;6)]-beta-D-Man-(1-&gt;4)-beta-D-GlcNAc-(1-&gt;4)-beta-D-GlcNAc)-L-asparaginyl-[protein] (N-glucan mannose isomer 9A1,2,3B1,2,3) + 4 H2O = N(4)-(alpha-D-Man-(1-&gt;3)-[alpha-D-Man-(1-&gt;3)-[alpha-D-Man-(1-&gt;6)]-alpha-D-Man-(1-&gt;6)]-beta-D-Man-(1-&gt;4)-beta-D-GlcNAc-(1-&gt;4)-beta-D-GlcNAc)-L-asparaginyl-[protein] (N-glucan mannose isomer 5A1,2) + 4 beta-D-mannose</text>
        <dbReference type="Rhea" id="RHEA:56008"/>
        <dbReference type="Rhea" id="RHEA-COMP:14356"/>
        <dbReference type="Rhea" id="RHEA-COMP:14367"/>
        <dbReference type="ChEBI" id="CHEBI:15377"/>
        <dbReference type="ChEBI" id="CHEBI:28563"/>
        <dbReference type="ChEBI" id="CHEBI:59087"/>
        <dbReference type="ChEBI" id="CHEBI:139493"/>
        <dbReference type="EC" id="3.2.1.113"/>
    </reaction>
</comment>
<keyword evidence="4 19" id="KW-0812">Transmembrane</keyword>
<gene>
    <name evidence="21" type="primary">LOC120024339</name>
</gene>
<evidence type="ECO:0000256" key="16">
    <source>
        <dbReference type="PIRSR" id="PIRSR601382-2"/>
    </source>
</evidence>
<evidence type="ECO:0000313" key="20">
    <source>
        <dbReference type="Proteomes" id="UP000808372"/>
    </source>
</evidence>
<evidence type="ECO:0000256" key="3">
    <source>
        <dbReference type="ARBA" id="ARBA00007658"/>
    </source>
</evidence>
<evidence type="ECO:0000256" key="7">
    <source>
        <dbReference type="ARBA" id="ARBA00022968"/>
    </source>
</evidence>
<feature type="active site" description="Proton donor" evidence="15">
    <location>
        <position position="247"/>
    </location>
</feature>
<evidence type="ECO:0000256" key="2">
    <source>
        <dbReference type="ARBA" id="ARBA00004922"/>
    </source>
</evidence>
<evidence type="ECO:0000256" key="5">
    <source>
        <dbReference type="ARBA" id="ARBA00022801"/>
    </source>
</evidence>
<evidence type="ECO:0000256" key="11">
    <source>
        <dbReference type="ARBA" id="ARBA00047669"/>
    </source>
</evidence>
<keyword evidence="10 18" id="KW-0326">Glycosidase</keyword>
<accession>A0A8U0TR07</accession>
<dbReference type="Gene3D" id="1.50.10.10">
    <property type="match status" value="1"/>
</dbReference>
<keyword evidence="8 19" id="KW-0472">Membrane</keyword>
<dbReference type="InterPro" id="IPR001382">
    <property type="entry name" value="Glyco_hydro_47"/>
</dbReference>
<dbReference type="FunFam" id="1.50.10.10:FF:000002">
    <property type="entry name" value="alpha-1,2-Mannosidase"/>
    <property type="match status" value="1"/>
</dbReference>